<dbReference type="OrthoDB" id="9813425at2"/>
<dbReference type="GO" id="GO:0006506">
    <property type="term" value="P:GPI anchor biosynthetic process"/>
    <property type="evidence" value="ECO:0007669"/>
    <property type="project" value="TreeGrafter"/>
</dbReference>
<keyword evidence="2" id="KW-0255">Endonuclease</keyword>
<feature type="domain" description="Endonuclease/exonuclease/phosphatase" evidence="1">
    <location>
        <begin position="6"/>
        <end position="217"/>
    </location>
</feature>
<proteinExistence type="predicted"/>
<dbReference type="STRING" id="1123029.SAMN02745172_03102"/>
<dbReference type="Pfam" id="PF03372">
    <property type="entry name" value="Exo_endo_phos"/>
    <property type="match status" value="1"/>
</dbReference>
<dbReference type="GO" id="GO:0004519">
    <property type="term" value="F:endonuclease activity"/>
    <property type="evidence" value="ECO:0007669"/>
    <property type="project" value="UniProtKB-KW"/>
</dbReference>
<keyword evidence="3" id="KW-1185">Reference proteome</keyword>
<name>A0A1M7ZNG8_9HYPH</name>
<evidence type="ECO:0000313" key="3">
    <source>
        <dbReference type="Proteomes" id="UP000186406"/>
    </source>
</evidence>
<dbReference type="InterPro" id="IPR005135">
    <property type="entry name" value="Endo/exonuclease/phosphatase"/>
</dbReference>
<sequence length="247" mass="27374">MTLRLMTWNVHGGIGPDRRFDLGRVRDLIARHRPDVFALQELDTRGRGPECLTPLRALAGEEGYLAQARTIVTPDGDYGHALFSRWPLTDIAVHDVSQGRREPRSALEARFAVGDVSCHIVAVHLGLGIGERWRQARRLVEIAAAGRPADLRVMMGDFNDWFPWRPVRRSLAHAFPERTRLRTFPARRPILRLDRIYSTAPVVASWTDTAARACSDHLPVIADIDIATPGNAALNVSAPAGGGLFRA</sequence>
<keyword evidence="2" id="KW-0269">Exonuclease</keyword>
<dbReference type="AlphaFoldDB" id="A0A1M7ZNG8"/>
<dbReference type="RefSeq" id="WP_073630644.1">
    <property type="nucleotide sequence ID" value="NZ_FRXO01000006.1"/>
</dbReference>
<dbReference type="Gene3D" id="3.60.10.10">
    <property type="entry name" value="Endonuclease/exonuclease/phosphatase"/>
    <property type="match status" value="1"/>
</dbReference>
<protein>
    <submittedName>
        <fullName evidence="2">Metal-dependent hydrolase, endonuclease/exonuclease/phosphatase family</fullName>
    </submittedName>
</protein>
<accession>A0A1M7ZNG8</accession>
<dbReference type="Proteomes" id="UP000186406">
    <property type="component" value="Unassembled WGS sequence"/>
</dbReference>
<organism evidence="2 3">
    <name type="scientific">Pseudoxanthobacter soli DSM 19599</name>
    <dbReference type="NCBI Taxonomy" id="1123029"/>
    <lineage>
        <taxon>Bacteria</taxon>
        <taxon>Pseudomonadati</taxon>
        <taxon>Pseudomonadota</taxon>
        <taxon>Alphaproteobacteria</taxon>
        <taxon>Hyphomicrobiales</taxon>
        <taxon>Segnochrobactraceae</taxon>
        <taxon>Pseudoxanthobacter</taxon>
    </lineage>
</organism>
<evidence type="ECO:0000313" key="2">
    <source>
        <dbReference type="EMBL" id="SHO66443.1"/>
    </source>
</evidence>
<dbReference type="InterPro" id="IPR051916">
    <property type="entry name" value="GPI-anchor_lipid_remodeler"/>
</dbReference>
<gene>
    <name evidence="2" type="ORF">SAMN02745172_03102</name>
</gene>
<dbReference type="EMBL" id="FRXO01000006">
    <property type="protein sequence ID" value="SHO66443.1"/>
    <property type="molecule type" value="Genomic_DNA"/>
</dbReference>
<dbReference type="SUPFAM" id="SSF56219">
    <property type="entry name" value="DNase I-like"/>
    <property type="match status" value="1"/>
</dbReference>
<keyword evidence="2" id="KW-0540">Nuclease</keyword>
<keyword evidence="2" id="KW-0378">Hydrolase</keyword>
<dbReference type="InterPro" id="IPR036691">
    <property type="entry name" value="Endo/exonu/phosph_ase_sf"/>
</dbReference>
<dbReference type="GO" id="GO:0016020">
    <property type="term" value="C:membrane"/>
    <property type="evidence" value="ECO:0007669"/>
    <property type="project" value="GOC"/>
</dbReference>
<evidence type="ECO:0000259" key="1">
    <source>
        <dbReference type="Pfam" id="PF03372"/>
    </source>
</evidence>
<dbReference type="PANTHER" id="PTHR14859:SF15">
    <property type="entry name" value="ENDONUCLEASE_EXONUCLEASE_PHOSPHATASE DOMAIN-CONTAINING PROTEIN"/>
    <property type="match status" value="1"/>
</dbReference>
<dbReference type="PANTHER" id="PTHR14859">
    <property type="entry name" value="CALCOFLUOR WHITE HYPERSENSITIVE PROTEIN PRECURSOR"/>
    <property type="match status" value="1"/>
</dbReference>
<reference evidence="2 3" key="1">
    <citation type="submission" date="2016-12" db="EMBL/GenBank/DDBJ databases">
        <authorList>
            <person name="Song W.-J."/>
            <person name="Kurnit D.M."/>
        </authorList>
    </citation>
    <scope>NUCLEOTIDE SEQUENCE [LARGE SCALE GENOMIC DNA]</scope>
    <source>
        <strain evidence="2 3">DSM 19599</strain>
    </source>
</reference>
<dbReference type="GO" id="GO:0004527">
    <property type="term" value="F:exonuclease activity"/>
    <property type="evidence" value="ECO:0007669"/>
    <property type="project" value="UniProtKB-KW"/>
</dbReference>